<dbReference type="PIRSF" id="PIRSF001235">
    <property type="entry name" value="Amidase_carbamoylase"/>
    <property type="match status" value="1"/>
</dbReference>
<dbReference type="InterPro" id="IPR010158">
    <property type="entry name" value="Amidase_Cbmase"/>
</dbReference>
<comment type="cofactor">
    <cofactor evidence="3">
        <name>Zn(2+)</name>
        <dbReference type="ChEBI" id="CHEBI:29105"/>
    </cofactor>
    <text evidence="3">Binds 2 Zn(2+) ions per subunit.</text>
</comment>
<keyword evidence="2 5" id="KW-0378">Hydrolase</keyword>
<gene>
    <name evidence="5" type="ORF">SAMN04489812_1101</name>
</gene>
<protein>
    <submittedName>
        <fullName evidence="5">N-carbamoyl-L-amino-acid hydrolase</fullName>
    </submittedName>
</protein>
<dbReference type="STRING" id="630515.SAMN04489812_1101"/>
<evidence type="ECO:0000313" key="5">
    <source>
        <dbReference type="EMBL" id="SDS17178.1"/>
    </source>
</evidence>
<sequence>MNNTFDPMWAALQPIGRDRHSGGYRRYAWTGEDATLREWFAGECRLRGLELVEDRIGNQWAWWGDPDTQPGIVTGSHLDSVPDGGAYDGPLGVISALAAIDQLRTAGFEPARPIGVVNLVDEEGARFGVACAGSRVITGAMTADRALALTDNDGISMAEALRSAGRTPGDVGRDDETLRRVAGFVELHVEQGRGLIDLDSSVAVGTDIWPHGRWRLDLPGEANHAGTTRLDDRHDAMLALATAVQSARQVAERHGCVSTVGKVDVEPNGVNAIPSRVTAWLDARGPVEADVRAAIADLTGTVEDLGGTVGEESWTATTVFDEPLAQRLRTTLGEQTPMLGTGAGHDAGILSTAGIPAAMLFVRNPTGISHSPAEFAELDDCHAGVAALTTVLRELVG</sequence>
<evidence type="ECO:0000256" key="1">
    <source>
        <dbReference type="ARBA" id="ARBA00006153"/>
    </source>
</evidence>
<dbReference type="PANTHER" id="PTHR32494:SF5">
    <property type="entry name" value="ALLANTOATE AMIDOHYDROLASE"/>
    <property type="match status" value="1"/>
</dbReference>
<feature type="binding site" evidence="4">
    <location>
        <position position="271"/>
    </location>
    <ligand>
        <name>allantoate</name>
        <dbReference type="ChEBI" id="CHEBI:17536"/>
    </ligand>
</feature>
<feature type="binding site" evidence="4">
    <location>
        <position position="213"/>
    </location>
    <ligand>
        <name>allantoate</name>
        <dbReference type="ChEBI" id="CHEBI:17536"/>
    </ligand>
</feature>
<dbReference type="InterPro" id="IPR002933">
    <property type="entry name" value="Peptidase_M20"/>
</dbReference>
<feature type="binding site" evidence="3">
    <location>
        <position position="77"/>
    </location>
    <ligand>
        <name>Zn(2+)</name>
        <dbReference type="ChEBI" id="CHEBI:29105"/>
        <label>1</label>
    </ligand>
</feature>
<accession>A0A1H1Q103</accession>
<dbReference type="Gene3D" id="3.30.70.360">
    <property type="match status" value="1"/>
</dbReference>
<name>A0A1H1Q103_9ACTN</name>
<dbReference type="EMBL" id="LT629772">
    <property type="protein sequence ID" value="SDS17178.1"/>
    <property type="molecule type" value="Genomic_DNA"/>
</dbReference>
<keyword evidence="3" id="KW-0862">Zinc</keyword>
<keyword evidence="6" id="KW-1185">Reference proteome</keyword>
<dbReference type="SUPFAM" id="SSF55031">
    <property type="entry name" value="Bacterial exopeptidase dimerisation domain"/>
    <property type="match status" value="1"/>
</dbReference>
<feature type="binding site" evidence="3">
    <location>
        <position position="370"/>
    </location>
    <ligand>
        <name>Zn(2+)</name>
        <dbReference type="ChEBI" id="CHEBI:29105"/>
        <label>2</label>
    </ligand>
</feature>
<evidence type="ECO:0000256" key="2">
    <source>
        <dbReference type="ARBA" id="ARBA00022801"/>
    </source>
</evidence>
<dbReference type="Proteomes" id="UP000199103">
    <property type="component" value="Chromosome I"/>
</dbReference>
<reference evidence="5 6" key="1">
    <citation type="submission" date="2016-10" db="EMBL/GenBank/DDBJ databases">
        <authorList>
            <person name="de Groot N.N."/>
        </authorList>
    </citation>
    <scope>NUCLEOTIDE SEQUENCE [LARGE SCALE GENOMIC DNA]</scope>
    <source>
        <strain evidence="5 6">DSM 21800</strain>
    </source>
</reference>
<dbReference type="SUPFAM" id="SSF53187">
    <property type="entry name" value="Zn-dependent exopeptidases"/>
    <property type="match status" value="1"/>
</dbReference>
<keyword evidence="3" id="KW-0479">Metal-binding</keyword>
<evidence type="ECO:0000313" key="6">
    <source>
        <dbReference type="Proteomes" id="UP000199103"/>
    </source>
</evidence>
<organism evidence="5 6">
    <name type="scientific">Microlunatus soli</name>
    <dbReference type="NCBI Taxonomy" id="630515"/>
    <lineage>
        <taxon>Bacteria</taxon>
        <taxon>Bacillati</taxon>
        <taxon>Actinomycetota</taxon>
        <taxon>Actinomycetes</taxon>
        <taxon>Propionibacteriales</taxon>
        <taxon>Propionibacteriaceae</taxon>
        <taxon>Microlunatus</taxon>
    </lineage>
</organism>
<proteinExistence type="inferred from homology"/>
<feature type="binding site" evidence="4">
    <location>
        <position position="284"/>
    </location>
    <ligand>
        <name>allantoate</name>
        <dbReference type="ChEBI" id="CHEBI:17536"/>
    </ligand>
</feature>
<dbReference type="InterPro" id="IPR036264">
    <property type="entry name" value="Bact_exopeptidase_dim_dom"/>
</dbReference>
<evidence type="ECO:0000256" key="4">
    <source>
        <dbReference type="PIRSR" id="PIRSR001235-2"/>
    </source>
</evidence>
<feature type="binding site" evidence="3">
    <location>
        <position position="88"/>
    </location>
    <ligand>
        <name>Zn(2+)</name>
        <dbReference type="ChEBI" id="CHEBI:29105"/>
        <label>2</label>
    </ligand>
</feature>
<dbReference type="PANTHER" id="PTHR32494">
    <property type="entry name" value="ALLANTOATE DEIMINASE-RELATED"/>
    <property type="match status" value="1"/>
</dbReference>
<feature type="binding site" evidence="3">
    <location>
        <position position="188"/>
    </location>
    <ligand>
        <name>Zn(2+)</name>
        <dbReference type="ChEBI" id="CHEBI:29105"/>
        <label>1</label>
    </ligand>
</feature>
<feature type="binding site" evidence="3">
    <location>
        <position position="123"/>
    </location>
    <ligand>
        <name>Zn(2+)</name>
        <dbReference type="ChEBI" id="CHEBI:29105"/>
        <label>2</label>
    </ligand>
</feature>
<comment type="similarity">
    <text evidence="1">Belongs to the peptidase M20 family.</text>
</comment>
<dbReference type="RefSeq" id="WP_197680169.1">
    <property type="nucleotide sequence ID" value="NZ_LT629772.1"/>
</dbReference>
<dbReference type="AlphaFoldDB" id="A0A1H1Q103"/>
<dbReference type="GO" id="GO:0016813">
    <property type="term" value="F:hydrolase activity, acting on carbon-nitrogen (but not peptide) bonds, in linear amidines"/>
    <property type="evidence" value="ECO:0007669"/>
    <property type="project" value="InterPro"/>
</dbReference>
<dbReference type="Gene3D" id="3.40.630.10">
    <property type="entry name" value="Zn peptidases"/>
    <property type="match status" value="1"/>
</dbReference>
<dbReference type="Pfam" id="PF01546">
    <property type="entry name" value="Peptidase_M20"/>
    <property type="match status" value="1"/>
</dbReference>
<dbReference type="NCBIfam" id="NF006770">
    <property type="entry name" value="PRK09290.1-4"/>
    <property type="match status" value="1"/>
</dbReference>
<dbReference type="GO" id="GO:0046872">
    <property type="term" value="F:metal ion binding"/>
    <property type="evidence" value="ECO:0007669"/>
    <property type="project" value="UniProtKB-KW"/>
</dbReference>
<dbReference type="NCBIfam" id="TIGR01879">
    <property type="entry name" value="hydantase"/>
    <property type="match status" value="1"/>
</dbReference>
<feature type="binding site" evidence="3">
    <location>
        <position position="88"/>
    </location>
    <ligand>
        <name>Zn(2+)</name>
        <dbReference type="ChEBI" id="CHEBI:29105"/>
        <label>1</label>
    </ligand>
</feature>
<evidence type="ECO:0000256" key="3">
    <source>
        <dbReference type="PIRSR" id="PIRSR001235-1"/>
    </source>
</evidence>